<comment type="caution">
    <text evidence="1">The sequence shown here is derived from an EMBL/GenBank/DDBJ whole genome shotgun (WGS) entry which is preliminary data.</text>
</comment>
<gene>
    <name evidence="1" type="ORF">SDC9_201632</name>
</gene>
<evidence type="ECO:0000313" key="1">
    <source>
        <dbReference type="EMBL" id="MPN53963.1"/>
    </source>
</evidence>
<dbReference type="AlphaFoldDB" id="A0A645J3B7"/>
<protein>
    <submittedName>
        <fullName evidence="1">Uncharacterized protein</fullName>
    </submittedName>
</protein>
<organism evidence="1">
    <name type="scientific">bioreactor metagenome</name>
    <dbReference type="NCBI Taxonomy" id="1076179"/>
    <lineage>
        <taxon>unclassified sequences</taxon>
        <taxon>metagenomes</taxon>
        <taxon>ecological metagenomes</taxon>
    </lineage>
</organism>
<name>A0A645J3B7_9ZZZZ</name>
<proteinExistence type="predicted"/>
<dbReference type="EMBL" id="VSSQ01121660">
    <property type="protein sequence ID" value="MPN53963.1"/>
    <property type="molecule type" value="Genomic_DNA"/>
</dbReference>
<accession>A0A645J3B7</accession>
<sequence>MIIQLIILLYQADFQCKLQHIIVNYSRFYVEKVFEVVTDQVLHAAHVAPGDQIEHFDMVRHLFHIRIVADNLACRHCFEYETDAQIHLLLEFE</sequence>
<reference evidence="1" key="1">
    <citation type="submission" date="2019-08" db="EMBL/GenBank/DDBJ databases">
        <authorList>
            <person name="Kucharzyk K."/>
            <person name="Murdoch R.W."/>
            <person name="Higgins S."/>
            <person name="Loffler F."/>
        </authorList>
    </citation>
    <scope>NUCLEOTIDE SEQUENCE</scope>
</reference>